<sequence>MFANGCAEANSLKEMKGLHAFLNQHKGIDGLILTGLQYTCYTKKEVPQFTDNFKIYLGVLKKSYPDMIIGMDLYASHIINQHTNAKFKNWLDISIIDKDIDFYAISLEYFNSCTADLINTGTTPMSGTSAYNTLDKLKDALKSSGIPKEKIYFKFITNPQSPYNNLTICQVNNEMMCAQPVNAKDWCSDTILSFNEKGKYAKDNGAGFIARYIDFEDKNNTCECEKTYYAFNALLDGFNCVTSSSCDLFDNIVVIP</sequence>
<dbReference type="InterPro" id="IPR017853">
    <property type="entry name" value="GH"/>
</dbReference>
<dbReference type="SUPFAM" id="SSF51445">
    <property type="entry name" value="(Trans)glycosidases"/>
    <property type="match status" value="1"/>
</dbReference>
<evidence type="ECO:0000313" key="1">
    <source>
        <dbReference type="EMBL" id="KAE9534407.1"/>
    </source>
</evidence>
<evidence type="ECO:0000313" key="2">
    <source>
        <dbReference type="Proteomes" id="UP000475862"/>
    </source>
</evidence>
<protein>
    <recommendedName>
        <fullName evidence="3">GH18 domain-containing protein</fullName>
    </recommendedName>
</protein>
<gene>
    <name evidence="1" type="ORF">AGLY_008497</name>
</gene>
<proteinExistence type="predicted"/>
<dbReference type="Proteomes" id="UP000475862">
    <property type="component" value="Unassembled WGS sequence"/>
</dbReference>
<dbReference type="EMBL" id="VYZN01000028">
    <property type="protein sequence ID" value="KAE9534407.1"/>
    <property type="molecule type" value="Genomic_DNA"/>
</dbReference>
<reference evidence="1 2" key="1">
    <citation type="submission" date="2019-08" db="EMBL/GenBank/DDBJ databases">
        <title>The genome of the soybean aphid Biotype 1, its phylome, world population structure and adaptation to the North American continent.</title>
        <authorList>
            <person name="Giordano R."/>
            <person name="Donthu R.K."/>
            <person name="Hernandez A.G."/>
            <person name="Wright C.L."/>
            <person name="Zimin A.V."/>
        </authorList>
    </citation>
    <scope>NUCLEOTIDE SEQUENCE [LARGE SCALE GENOMIC DNA]</scope>
    <source>
        <tissue evidence="1">Whole aphids</tissue>
    </source>
</reference>
<keyword evidence="2" id="KW-1185">Reference proteome</keyword>
<evidence type="ECO:0008006" key="3">
    <source>
        <dbReference type="Google" id="ProtNLM"/>
    </source>
</evidence>
<comment type="caution">
    <text evidence="1">The sequence shown here is derived from an EMBL/GenBank/DDBJ whole genome shotgun (WGS) entry which is preliminary data.</text>
</comment>
<dbReference type="OrthoDB" id="6587633at2759"/>
<name>A0A6G0TL14_APHGL</name>
<organism evidence="1 2">
    <name type="scientific">Aphis glycines</name>
    <name type="common">Soybean aphid</name>
    <dbReference type="NCBI Taxonomy" id="307491"/>
    <lineage>
        <taxon>Eukaryota</taxon>
        <taxon>Metazoa</taxon>
        <taxon>Ecdysozoa</taxon>
        <taxon>Arthropoda</taxon>
        <taxon>Hexapoda</taxon>
        <taxon>Insecta</taxon>
        <taxon>Pterygota</taxon>
        <taxon>Neoptera</taxon>
        <taxon>Paraneoptera</taxon>
        <taxon>Hemiptera</taxon>
        <taxon>Sternorrhyncha</taxon>
        <taxon>Aphidomorpha</taxon>
        <taxon>Aphidoidea</taxon>
        <taxon>Aphididae</taxon>
        <taxon>Aphidini</taxon>
        <taxon>Aphis</taxon>
        <taxon>Aphis</taxon>
    </lineage>
</organism>
<dbReference type="AlphaFoldDB" id="A0A6G0TL14"/>
<accession>A0A6G0TL14</accession>